<dbReference type="Pfam" id="PF06698">
    <property type="entry name" value="DUF1192"/>
    <property type="match status" value="1"/>
</dbReference>
<protein>
    <recommendedName>
        <fullName evidence="3">DUF1192 domain-containing protein</fullName>
    </recommendedName>
</protein>
<sequence>MTIMDEELIEKKPTLSAINKESLDELSIEELALRINILEREIIRCSEKIKSKENSKRSAEDVFK</sequence>
<keyword evidence="1" id="KW-0175">Coiled coil</keyword>
<accession>A0A381RVT5</accession>
<feature type="coiled-coil region" evidence="1">
    <location>
        <begin position="28"/>
        <end position="55"/>
    </location>
</feature>
<proteinExistence type="predicted"/>
<gene>
    <name evidence="2" type="ORF">METZ01_LOCUS48148</name>
</gene>
<reference evidence="2" key="1">
    <citation type="submission" date="2018-05" db="EMBL/GenBank/DDBJ databases">
        <authorList>
            <person name="Lanie J.A."/>
            <person name="Ng W.-L."/>
            <person name="Kazmierczak K.M."/>
            <person name="Andrzejewski T.M."/>
            <person name="Davidsen T.M."/>
            <person name="Wayne K.J."/>
            <person name="Tettelin H."/>
            <person name="Glass J.I."/>
            <person name="Rusch D."/>
            <person name="Podicherti R."/>
            <person name="Tsui H.-C.T."/>
            <person name="Winkler M.E."/>
        </authorList>
    </citation>
    <scope>NUCLEOTIDE SEQUENCE</scope>
</reference>
<name>A0A381RVT5_9ZZZZ</name>
<dbReference type="EMBL" id="UINC01002312">
    <property type="protein sequence ID" value="SUZ95294.1"/>
    <property type="molecule type" value="Genomic_DNA"/>
</dbReference>
<evidence type="ECO:0000313" key="2">
    <source>
        <dbReference type="EMBL" id="SUZ95294.1"/>
    </source>
</evidence>
<evidence type="ECO:0008006" key="3">
    <source>
        <dbReference type="Google" id="ProtNLM"/>
    </source>
</evidence>
<dbReference type="AlphaFoldDB" id="A0A381RVT5"/>
<dbReference type="InterPro" id="IPR009579">
    <property type="entry name" value="DUF1192"/>
</dbReference>
<organism evidence="2">
    <name type="scientific">marine metagenome</name>
    <dbReference type="NCBI Taxonomy" id="408172"/>
    <lineage>
        <taxon>unclassified sequences</taxon>
        <taxon>metagenomes</taxon>
        <taxon>ecological metagenomes</taxon>
    </lineage>
</organism>
<evidence type="ECO:0000256" key="1">
    <source>
        <dbReference type="SAM" id="Coils"/>
    </source>
</evidence>